<dbReference type="EMBL" id="JAMXTT010000015">
    <property type="protein sequence ID" value="MCW0264431.1"/>
    <property type="molecule type" value="Genomic_DNA"/>
</dbReference>
<organism evidence="1 2">
    <name type="scientific">Fusobacterium vincentii</name>
    <name type="common">Fusobacterium nucleatum subsp. vincentii</name>
    <dbReference type="NCBI Taxonomy" id="155615"/>
    <lineage>
        <taxon>Bacteria</taxon>
        <taxon>Fusobacteriati</taxon>
        <taxon>Fusobacteriota</taxon>
        <taxon>Fusobacteriia</taxon>
        <taxon>Fusobacteriales</taxon>
        <taxon>Fusobacteriaceae</taxon>
        <taxon>Fusobacterium</taxon>
    </lineage>
</organism>
<dbReference type="AlphaFoldDB" id="A0AAJ1CUA5"/>
<gene>
    <name evidence="1" type="ORF">NLX61_08650</name>
</gene>
<name>A0AAJ1CUA5_FUSVC</name>
<evidence type="ECO:0000313" key="2">
    <source>
        <dbReference type="Proteomes" id="UP001139307"/>
    </source>
</evidence>
<proteinExistence type="predicted"/>
<protein>
    <submittedName>
        <fullName evidence="1">Uncharacterized protein</fullName>
    </submittedName>
</protein>
<reference evidence="1" key="1">
    <citation type="submission" date="2022-06" db="EMBL/GenBank/DDBJ databases">
        <title>Draft Genome Sequence of Fusobacterium vincentii Strain CNGBCC1850030, Isolated from Healthy Human Feces.</title>
        <authorList>
            <person name="Jing X."/>
            <person name="Liu C."/>
            <person name="Ye Y."/>
            <person name="Xu J."/>
            <person name="Huang H."/>
            <person name="Wang B."/>
            <person name="Wei J."/>
            <person name="Zhao J."/>
        </authorList>
    </citation>
    <scope>NUCLEOTIDE SEQUENCE</scope>
    <source>
        <strain evidence="1">CNGBCC1850030</strain>
    </source>
</reference>
<evidence type="ECO:0000313" key="1">
    <source>
        <dbReference type="EMBL" id="MCW0264431.1"/>
    </source>
</evidence>
<dbReference type="Proteomes" id="UP001139307">
    <property type="component" value="Unassembled WGS sequence"/>
</dbReference>
<dbReference type="RefSeq" id="WP_023035984.1">
    <property type="nucleotide sequence ID" value="NZ_JAMXTT010000015.1"/>
</dbReference>
<sequence>MKKILGITIITAIICMGLAYHKSNNIINPNNIISIQFSDKIKTGRQEIKNKDIKLIVNILNIAKYDSDFNDRKSIKIIENSLTLWIKYSDNTEVTVKLWDDRIKVNGIWYLLNINKIKKVIY</sequence>
<accession>A0AAJ1CUA5</accession>
<comment type="caution">
    <text evidence="1">The sequence shown here is derived from an EMBL/GenBank/DDBJ whole genome shotgun (WGS) entry which is preliminary data.</text>
</comment>